<evidence type="ECO:0000256" key="13">
    <source>
        <dbReference type="SAM" id="MobiDB-lite"/>
    </source>
</evidence>
<dbReference type="InterPro" id="IPR023060">
    <property type="entry name" value="YidC/YidC1/YidC2_Firmicutes"/>
</dbReference>
<evidence type="ECO:0000256" key="4">
    <source>
        <dbReference type="ARBA" id="ARBA00022692"/>
    </source>
</evidence>
<evidence type="ECO:0000256" key="1">
    <source>
        <dbReference type="ARBA" id="ARBA00004651"/>
    </source>
</evidence>
<dbReference type="InterPro" id="IPR001708">
    <property type="entry name" value="YidC/ALB3/OXA1/COX18"/>
</dbReference>
<keyword evidence="7 12" id="KW-1133">Transmembrane helix</keyword>
<feature type="transmembrane region" description="Helical" evidence="12">
    <location>
        <begin position="170"/>
        <end position="190"/>
    </location>
</feature>
<dbReference type="CDD" id="cd20070">
    <property type="entry name" value="5TM_YidC_Alb3"/>
    <property type="match status" value="1"/>
</dbReference>
<name>A0A0R2AQN2_9LACO</name>
<feature type="signal peptide" evidence="14">
    <location>
        <begin position="1"/>
        <end position="22"/>
    </location>
</feature>
<dbReference type="GO" id="GO:0015031">
    <property type="term" value="P:protein transport"/>
    <property type="evidence" value="ECO:0007669"/>
    <property type="project" value="UniProtKB-KW"/>
</dbReference>
<evidence type="ECO:0000256" key="6">
    <source>
        <dbReference type="ARBA" id="ARBA00022927"/>
    </source>
</evidence>
<reference evidence="16 17" key="1">
    <citation type="journal article" date="2015" name="Genome Announc.">
        <title>Expanding the biotechnology potential of lactobacilli through comparative genomics of 213 strains and associated genera.</title>
        <authorList>
            <person name="Sun Z."/>
            <person name="Harris H.M."/>
            <person name="McCann A."/>
            <person name="Guo C."/>
            <person name="Argimon S."/>
            <person name="Zhang W."/>
            <person name="Yang X."/>
            <person name="Jeffery I.B."/>
            <person name="Cooney J.C."/>
            <person name="Kagawa T.F."/>
            <person name="Liu W."/>
            <person name="Song Y."/>
            <person name="Salvetti E."/>
            <person name="Wrobel A."/>
            <person name="Rasinkangas P."/>
            <person name="Parkhill J."/>
            <person name="Rea M.C."/>
            <person name="O'Sullivan O."/>
            <person name="Ritari J."/>
            <person name="Douillard F.P."/>
            <person name="Paul Ross R."/>
            <person name="Yang R."/>
            <person name="Briner A.E."/>
            <person name="Felis G.E."/>
            <person name="de Vos W.M."/>
            <person name="Barrangou R."/>
            <person name="Klaenhammer T.R."/>
            <person name="Caufield P.W."/>
            <person name="Cui Y."/>
            <person name="Zhang H."/>
            <person name="O'Toole P.W."/>
        </authorList>
    </citation>
    <scope>NUCLEOTIDE SEQUENCE [LARGE SCALE GENOMIC DNA]</scope>
    <source>
        <strain evidence="16 17">DSM 23829</strain>
    </source>
</reference>
<feature type="compositionally biased region" description="Basic and acidic residues" evidence="13">
    <location>
        <begin position="255"/>
        <end position="268"/>
    </location>
</feature>
<accession>A0A0R2AQN2</accession>
<gene>
    <name evidence="12" type="primary">yidC</name>
    <name evidence="16" type="ORF">FD06_GL001064</name>
</gene>
<dbReference type="PANTHER" id="PTHR12428">
    <property type="entry name" value="OXA1"/>
    <property type="match status" value="1"/>
</dbReference>
<comment type="subcellular location">
    <subcellularLocation>
        <location evidence="1 12">Cell membrane</location>
        <topology evidence="1 12">Multi-pass membrane protein</topology>
    </subcellularLocation>
</comment>
<dbReference type="PRINTS" id="PR00701">
    <property type="entry name" value="60KDINNERMP"/>
</dbReference>
<dbReference type="NCBIfam" id="TIGR03592">
    <property type="entry name" value="yidC_oxa1_cterm"/>
    <property type="match status" value="1"/>
</dbReference>
<keyword evidence="8 12" id="KW-0472">Membrane</keyword>
<comment type="similarity">
    <text evidence="12">Belongs to the OXA1/ALB3/YidC family. Type 2 subfamily.</text>
</comment>
<feature type="chain" id="PRO_5039278192" description="Membrane protein insertase YidC" evidence="14">
    <location>
        <begin position="23"/>
        <end position="277"/>
    </location>
</feature>
<comment type="caution">
    <text evidence="16">The sequence shown here is derived from an EMBL/GenBank/DDBJ whole genome shotgun (WGS) entry which is preliminary data.</text>
</comment>
<keyword evidence="5 12" id="KW-0732">Signal</keyword>
<dbReference type="Pfam" id="PF02096">
    <property type="entry name" value="60KD_IMP"/>
    <property type="match status" value="1"/>
</dbReference>
<dbReference type="HAMAP" id="MF_01811">
    <property type="entry name" value="YidC_type2"/>
    <property type="match status" value="1"/>
</dbReference>
<sequence>MKKFKKYSSLSLIAGLVLFLSACSNKPINSHSTGIWDGGIVLNFSRAIIWLSKFFGDNYGMGIILFTIIVRIVILPLMIYQTRSMKKTQELQPKLKALQKKYSSKDTETMSKLREEQQKLYSEAGVNPVAGCLPLLVQLPILWALYQAIWRTNVLKTGQFLWLKLGVKDPYFVLPILAALFTFISTWLSMKSQPEKNGMTNMMMFGMPIIIFFMALNIPSAISIYWVTTNVFQALQTLVIQNPWKIQREREEKVRAEKNRKRTIEKAIKKAKRSHRK</sequence>
<dbReference type="STRING" id="1423781.FD06_GL001064"/>
<dbReference type="GO" id="GO:0005886">
    <property type="term" value="C:plasma membrane"/>
    <property type="evidence" value="ECO:0007669"/>
    <property type="project" value="UniProtKB-SubCell"/>
</dbReference>
<evidence type="ECO:0000256" key="2">
    <source>
        <dbReference type="ARBA" id="ARBA00022448"/>
    </source>
</evidence>
<comment type="caution">
    <text evidence="12">Lacks conserved residue(s) required for the propagation of feature annotation.</text>
</comment>
<evidence type="ECO:0000256" key="10">
    <source>
        <dbReference type="ARBA" id="ARBA00023186"/>
    </source>
</evidence>
<keyword evidence="10 12" id="KW-0143">Chaperone</keyword>
<feature type="transmembrane region" description="Helical" evidence="12">
    <location>
        <begin position="59"/>
        <end position="80"/>
    </location>
</feature>
<dbReference type="AlphaFoldDB" id="A0A0R2AQN2"/>
<dbReference type="Proteomes" id="UP000052012">
    <property type="component" value="Unassembled WGS sequence"/>
</dbReference>
<dbReference type="RefSeq" id="WP_056965656.1">
    <property type="nucleotide sequence ID" value="NZ_AYYQ01000003.1"/>
</dbReference>
<evidence type="ECO:0000256" key="5">
    <source>
        <dbReference type="ARBA" id="ARBA00022729"/>
    </source>
</evidence>
<dbReference type="PANTHER" id="PTHR12428:SF65">
    <property type="entry name" value="CYTOCHROME C OXIDASE ASSEMBLY PROTEIN COX18, MITOCHONDRIAL"/>
    <property type="match status" value="1"/>
</dbReference>
<evidence type="ECO:0000256" key="7">
    <source>
        <dbReference type="ARBA" id="ARBA00022989"/>
    </source>
</evidence>
<organism evidence="16 17">
    <name type="scientific">Apilactobacillus ozensis DSM 23829 = JCM 17196</name>
    <dbReference type="NCBI Taxonomy" id="1423781"/>
    <lineage>
        <taxon>Bacteria</taxon>
        <taxon>Bacillati</taxon>
        <taxon>Bacillota</taxon>
        <taxon>Bacilli</taxon>
        <taxon>Lactobacillales</taxon>
        <taxon>Lactobacillaceae</taxon>
        <taxon>Apilactobacillus</taxon>
    </lineage>
</organism>
<feature type="domain" description="Membrane insertase YidC/Oxa/ALB C-terminal" evidence="15">
    <location>
        <begin position="59"/>
        <end position="242"/>
    </location>
</feature>
<keyword evidence="17" id="KW-1185">Reference proteome</keyword>
<dbReference type="PATRIC" id="fig|1423781.4.peg.1104"/>
<keyword evidence="3 12" id="KW-1003">Cell membrane</keyword>
<evidence type="ECO:0000259" key="15">
    <source>
        <dbReference type="Pfam" id="PF02096"/>
    </source>
</evidence>
<proteinExistence type="inferred from homology"/>
<evidence type="ECO:0000256" key="12">
    <source>
        <dbReference type="HAMAP-Rule" id="MF_01811"/>
    </source>
</evidence>
<feature type="transmembrane region" description="Helical" evidence="12">
    <location>
        <begin position="202"/>
        <end position="227"/>
    </location>
</feature>
<evidence type="ECO:0000256" key="14">
    <source>
        <dbReference type="SAM" id="SignalP"/>
    </source>
</evidence>
<evidence type="ECO:0000256" key="11">
    <source>
        <dbReference type="ARBA" id="ARBA00023288"/>
    </source>
</evidence>
<dbReference type="InterPro" id="IPR028055">
    <property type="entry name" value="YidC/Oxa/ALB_C"/>
</dbReference>
<dbReference type="OrthoDB" id="9780552at2"/>
<evidence type="ECO:0000313" key="17">
    <source>
        <dbReference type="Proteomes" id="UP000052012"/>
    </source>
</evidence>
<evidence type="ECO:0000256" key="9">
    <source>
        <dbReference type="ARBA" id="ARBA00023139"/>
    </source>
</evidence>
<dbReference type="InterPro" id="IPR047196">
    <property type="entry name" value="YidC_ALB_C"/>
</dbReference>
<feature type="region of interest" description="Disordered" evidence="13">
    <location>
        <begin position="255"/>
        <end position="277"/>
    </location>
</feature>
<evidence type="ECO:0000256" key="3">
    <source>
        <dbReference type="ARBA" id="ARBA00022475"/>
    </source>
</evidence>
<keyword evidence="2 12" id="KW-0813">Transport</keyword>
<evidence type="ECO:0000256" key="8">
    <source>
        <dbReference type="ARBA" id="ARBA00023136"/>
    </source>
</evidence>
<comment type="function">
    <text evidence="12">Required for the insertion and/or proper folding and/or complex formation of integral membrane proteins into the membrane. Involved in integration of membrane proteins that insert both dependently and independently of the Sec translocase complex, as well as at least some lipoproteins.</text>
</comment>
<dbReference type="EMBL" id="AYYQ01000003">
    <property type="protein sequence ID" value="KRM69576.1"/>
    <property type="molecule type" value="Genomic_DNA"/>
</dbReference>
<keyword evidence="6 12" id="KW-0653">Protein transport</keyword>
<dbReference type="GO" id="GO:0032977">
    <property type="term" value="F:membrane insertase activity"/>
    <property type="evidence" value="ECO:0007669"/>
    <property type="project" value="InterPro"/>
</dbReference>
<keyword evidence="4 12" id="KW-0812">Transmembrane</keyword>
<protein>
    <recommendedName>
        <fullName evidence="12">Membrane protein insertase YidC</fullName>
    </recommendedName>
    <alternativeName>
        <fullName evidence="12">Foldase YidC</fullName>
    </alternativeName>
    <alternativeName>
        <fullName evidence="12">Membrane integrase YidC</fullName>
    </alternativeName>
    <alternativeName>
        <fullName evidence="12">Membrane protein YidC</fullName>
    </alternativeName>
</protein>
<keyword evidence="11 12" id="KW-0449">Lipoprotein</keyword>
<dbReference type="GO" id="GO:0051205">
    <property type="term" value="P:protein insertion into membrane"/>
    <property type="evidence" value="ECO:0007669"/>
    <property type="project" value="TreeGrafter"/>
</dbReference>
<dbReference type="PROSITE" id="PS51257">
    <property type="entry name" value="PROKAR_LIPOPROTEIN"/>
    <property type="match status" value="1"/>
</dbReference>
<evidence type="ECO:0000313" key="16">
    <source>
        <dbReference type="EMBL" id="KRM69576.1"/>
    </source>
</evidence>
<keyword evidence="9" id="KW-0564">Palmitate</keyword>